<organism evidence="9 10">
    <name type="scientific">Pseudopedobacter saltans</name>
    <dbReference type="NCBI Taxonomy" id="151895"/>
    <lineage>
        <taxon>Bacteria</taxon>
        <taxon>Pseudomonadati</taxon>
        <taxon>Bacteroidota</taxon>
        <taxon>Sphingobacteriia</taxon>
        <taxon>Sphingobacteriales</taxon>
        <taxon>Sphingobacteriaceae</taxon>
        <taxon>Pseudopedobacter</taxon>
    </lineage>
</organism>
<dbReference type="AlphaFoldDB" id="A0A2W5F7V0"/>
<feature type="transmembrane region" description="Helical" evidence="6">
    <location>
        <begin position="175"/>
        <end position="196"/>
    </location>
</feature>
<evidence type="ECO:0000256" key="5">
    <source>
        <dbReference type="ARBA" id="ARBA00023136"/>
    </source>
</evidence>
<dbReference type="GO" id="GO:0017004">
    <property type="term" value="P:cytochrome complex assembly"/>
    <property type="evidence" value="ECO:0007669"/>
    <property type="project" value="UniProtKB-KW"/>
</dbReference>
<accession>A0A2W5F7V0</accession>
<name>A0A2W5F7V0_9SPHI</name>
<evidence type="ECO:0000256" key="1">
    <source>
        <dbReference type="ARBA" id="ARBA00004141"/>
    </source>
</evidence>
<feature type="transmembrane region" description="Helical" evidence="6">
    <location>
        <begin position="217"/>
        <end position="239"/>
    </location>
</feature>
<evidence type="ECO:0000313" key="10">
    <source>
        <dbReference type="Proteomes" id="UP000249645"/>
    </source>
</evidence>
<dbReference type="PANTHER" id="PTHR32234">
    <property type="entry name" value="THIOL:DISULFIDE INTERCHANGE PROTEIN DSBD"/>
    <property type="match status" value="1"/>
</dbReference>
<dbReference type="EMBL" id="QFOI01000072">
    <property type="protein sequence ID" value="PZP50314.1"/>
    <property type="molecule type" value="Genomic_DNA"/>
</dbReference>
<protein>
    <recommendedName>
        <fullName evidence="8">Cytochrome C biogenesis protein transmembrane domain-containing protein</fullName>
    </recommendedName>
</protein>
<dbReference type="GO" id="GO:0016020">
    <property type="term" value="C:membrane"/>
    <property type="evidence" value="ECO:0007669"/>
    <property type="project" value="UniProtKB-SubCell"/>
</dbReference>
<keyword evidence="2 6" id="KW-0812">Transmembrane</keyword>
<evidence type="ECO:0000313" key="9">
    <source>
        <dbReference type="EMBL" id="PZP50314.1"/>
    </source>
</evidence>
<comment type="caution">
    <text evidence="9">The sequence shown here is derived from an EMBL/GenBank/DDBJ whole genome shotgun (WGS) entry which is preliminary data.</text>
</comment>
<sequence length="256" mass="27952">MKRVLIALFFTVGLFSNLLAQNPKIDFAAQRMSDSTVELTVSIKIPTGAKLFSIQRKSDEDFASTLTLDSSLLQYVHSKPTETGNLQTGQDSIVQMMTQFYTDSVTIHQLLSISSDKDIRVKGAFGWMAQLGNDYPTGDTTFSVGIKPIGGTEKATDKSTNASVIGDNNSSPLGIFWACFLAGLVMVFTPCVFPLIPVTVSFFLKKSESKAQGIRNALWYSISIILIYTIPTFIITAIFGQDAMYKIATSVVANIL</sequence>
<keyword evidence="3" id="KW-0201">Cytochrome c-type biogenesis</keyword>
<evidence type="ECO:0000256" key="4">
    <source>
        <dbReference type="ARBA" id="ARBA00022989"/>
    </source>
</evidence>
<keyword evidence="4 6" id="KW-1133">Transmembrane helix</keyword>
<evidence type="ECO:0000256" key="2">
    <source>
        <dbReference type="ARBA" id="ARBA00022692"/>
    </source>
</evidence>
<keyword evidence="7" id="KW-0732">Signal</keyword>
<evidence type="ECO:0000256" key="7">
    <source>
        <dbReference type="SAM" id="SignalP"/>
    </source>
</evidence>
<feature type="signal peptide" evidence="7">
    <location>
        <begin position="1"/>
        <end position="20"/>
    </location>
</feature>
<comment type="subcellular location">
    <subcellularLocation>
        <location evidence="1">Membrane</location>
        <topology evidence="1">Multi-pass membrane protein</topology>
    </subcellularLocation>
</comment>
<dbReference type="Proteomes" id="UP000249645">
    <property type="component" value="Unassembled WGS sequence"/>
</dbReference>
<keyword evidence="5 6" id="KW-0472">Membrane</keyword>
<feature type="chain" id="PRO_5016060086" description="Cytochrome C biogenesis protein transmembrane domain-containing protein" evidence="7">
    <location>
        <begin position="21"/>
        <end position="256"/>
    </location>
</feature>
<evidence type="ECO:0000256" key="3">
    <source>
        <dbReference type="ARBA" id="ARBA00022748"/>
    </source>
</evidence>
<evidence type="ECO:0000259" key="8">
    <source>
        <dbReference type="Pfam" id="PF02683"/>
    </source>
</evidence>
<dbReference type="Pfam" id="PF02683">
    <property type="entry name" value="DsbD_TM"/>
    <property type="match status" value="1"/>
</dbReference>
<reference evidence="9 10" key="1">
    <citation type="submission" date="2017-11" db="EMBL/GenBank/DDBJ databases">
        <title>Infants hospitalized years apart are colonized by the same room-sourced microbial strains.</title>
        <authorList>
            <person name="Brooks B."/>
            <person name="Olm M.R."/>
            <person name="Firek B.A."/>
            <person name="Baker R."/>
            <person name="Thomas B.C."/>
            <person name="Morowitz M.J."/>
            <person name="Banfield J.F."/>
        </authorList>
    </citation>
    <scope>NUCLEOTIDE SEQUENCE [LARGE SCALE GENOMIC DNA]</scope>
    <source>
        <strain evidence="9">S2_009_000_R2_76</strain>
    </source>
</reference>
<dbReference type="InterPro" id="IPR003834">
    <property type="entry name" value="Cyt_c_assmbl_TM_dom"/>
</dbReference>
<dbReference type="GO" id="GO:0015035">
    <property type="term" value="F:protein-disulfide reductase activity"/>
    <property type="evidence" value="ECO:0007669"/>
    <property type="project" value="TreeGrafter"/>
</dbReference>
<dbReference type="PANTHER" id="PTHR32234:SF0">
    <property type="entry name" value="THIOL:DISULFIDE INTERCHANGE PROTEIN DSBD"/>
    <property type="match status" value="1"/>
</dbReference>
<evidence type="ECO:0000256" key="6">
    <source>
        <dbReference type="SAM" id="Phobius"/>
    </source>
</evidence>
<feature type="domain" description="Cytochrome C biogenesis protein transmembrane" evidence="8">
    <location>
        <begin position="177"/>
        <end position="244"/>
    </location>
</feature>
<dbReference type="GO" id="GO:0045454">
    <property type="term" value="P:cell redox homeostasis"/>
    <property type="evidence" value="ECO:0007669"/>
    <property type="project" value="TreeGrafter"/>
</dbReference>
<feature type="non-terminal residue" evidence="9">
    <location>
        <position position="256"/>
    </location>
</feature>
<gene>
    <name evidence="9" type="ORF">DI598_05820</name>
</gene>
<proteinExistence type="predicted"/>